<dbReference type="EMBL" id="FNFB01000015">
    <property type="protein sequence ID" value="SDL07376.1"/>
    <property type="molecule type" value="Genomic_DNA"/>
</dbReference>
<dbReference type="SUPFAM" id="SSF55729">
    <property type="entry name" value="Acyl-CoA N-acyltransferases (Nat)"/>
    <property type="match status" value="1"/>
</dbReference>
<dbReference type="Pfam" id="PF00583">
    <property type="entry name" value="Acetyltransf_1"/>
    <property type="match status" value="1"/>
</dbReference>
<keyword evidence="3" id="KW-1185">Reference proteome</keyword>
<proteinExistence type="predicted"/>
<name>A0A1G9H331_9ACTN</name>
<gene>
    <name evidence="2" type="ORF">SAMN05421874_11573</name>
</gene>
<keyword evidence="2" id="KW-0808">Transferase</keyword>
<dbReference type="PANTHER" id="PTHR13170">
    <property type="entry name" value="O-GLCNACASE"/>
    <property type="match status" value="1"/>
</dbReference>
<feature type="domain" description="N-acetyltransferase" evidence="1">
    <location>
        <begin position="63"/>
        <end position="202"/>
    </location>
</feature>
<dbReference type="RefSeq" id="WP_090768948.1">
    <property type="nucleotide sequence ID" value="NZ_FNFB01000015.1"/>
</dbReference>
<dbReference type="CDD" id="cd04301">
    <property type="entry name" value="NAT_SF"/>
    <property type="match status" value="1"/>
</dbReference>
<protein>
    <submittedName>
        <fullName evidence="2">Acetyltransferase (GNAT) family protein</fullName>
    </submittedName>
</protein>
<organism evidence="2 3">
    <name type="scientific">Nonomuraea maritima</name>
    <dbReference type="NCBI Taxonomy" id="683260"/>
    <lineage>
        <taxon>Bacteria</taxon>
        <taxon>Bacillati</taxon>
        <taxon>Actinomycetota</taxon>
        <taxon>Actinomycetes</taxon>
        <taxon>Streptosporangiales</taxon>
        <taxon>Streptosporangiaceae</taxon>
        <taxon>Nonomuraea</taxon>
    </lineage>
</organism>
<sequence length="203" mass="22606">MIRPFQPYDLAGMYRVCLETGDSGRDATRLYRDPELLGHVYAGPYPVADPGLTWVAYDEHGLLGYVVATADTAAFEDWLEEEWWPGLRARYPRRAAADPGDGTQDWLRVAHLHDPPRTETDLLETHPAHLHIDILPRGQGKGLGRRLITTLTAALRERGVPGLHLGVGSGNPRAFAFYLAMGFDERQRGAWGSTMTMGLRKSI</sequence>
<dbReference type="PANTHER" id="PTHR13170:SF16">
    <property type="entry name" value="PROTEIN O-GLCNACASE"/>
    <property type="match status" value="1"/>
</dbReference>
<dbReference type="Gene3D" id="3.40.630.30">
    <property type="match status" value="1"/>
</dbReference>
<dbReference type="OrthoDB" id="8593648at2"/>
<evidence type="ECO:0000259" key="1">
    <source>
        <dbReference type="PROSITE" id="PS51186"/>
    </source>
</evidence>
<dbReference type="PROSITE" id="PS51186">
    <property type="entry name" value="GNAT"/>
    <property type="match status" value="1"/>
</dbReference>
<evidence type="ECO:0000313" key="3">
    <source>
        <dbReference type="Proteomes" id="UP000198683"/>
    </source>
</evidence>
<dbReference type="STRING" id="683260.SAMN05421874_11573"/>
<accession>A0A1G9H331</accession>
<dbReference type="AlphaFoldDB" id="A0A1G9H331"/>
<evidence type="ECO:0000313" key="2">
    <source>
        <dbReference type="EMBL" id="SDL07376.1"/>
    </source>
</evidence>
<dbReference type="InterPro" id="IPR000182">
    <property type="entry name" value="GNAT_dom"/>
</dbReference>
<dbReference type="InterPro" id="IPR016181">
    <property type="entry name" value="Acyl_CoA_acyltransferase"/>
</dbReference>
<reference evidence="2 3" key="1">
    <citation type="submission" date="2016-10" db="EMBL/GenBank/DDBJ databases">
        <authorList>
            <person name="de Groot N.N."/>
        </authorList>
    </citation>
    <scope>NUCLEOTIDE SEQUENCE [LARGE SCALE GENOMIC DNA]</scope>
    <source>
        <strain evidence="2 3">CGMCC 4.5681</strain>
    </source>
</reference>
<dbReference type="Proteomes" id="UP000198683">
    <property type="component" value="Unassembled WGS sequence"/>
</dbReference>
<dbReference type="GO" id="GO:0016747">
    <property type="term" value="F:acyltransferase activity, transferring groups other than amino-acyl groups"/>
    <property type="evidence" value="ECO:0007669"/>
    <property type="project" value="InterPro"/>
</dbReference>
<dbReference type="InterPro" id="IPR051822">
    <property type="entry name" value="Glycosyl_Hydrolase_84"/>
</dbReference>